<gene>
    <name evidence="1" type="ORF">SDC9_167069</name>
</gene>
<proteinExistence type="predicted"/>
<sequence>MGIEVAGINGFLFEGKAYENIAKPLFEVFHILCEAEDCHNLRGSGDIKPGFARNPVLSAAKPYYDMP</sequence>
<comment type="caution">
    <text evidence="1">The sequence shown here is derived from an EMBL/GenBank/DDBJ whole genome shotgun (WGS) entry which is preliminary data.</text>
</comment>
<accession>A0A645FYT8</accession>
<dbReference type="EMBL" id="VSSQ01067302">
    <property type="protein sequence ID" value="MPN19697.1"/>
    <property type="molecule type" value="Genomic_DNA"/>
</dbReference>
<evidence type="ECO:0000313" key="1">
    <source>
        <dbReference type="EMBL" id="MPN19697.1"/>
    </source>
</evidence>
<reference evidence="1" key="1">
    <citation type="submission" date="2019-08" db="EMBL/GenBank/DDBJ databases">
        <authorList>
            <person name="Kucharzyk K."/>
            <person name="Murdoch R.W."/>
            <person name="Higgins S."/>
            <person name="Loffler F."/>
        </authorList>
    </citation>
    <scope>NUCLEOTIDE SEQUENCE</scope>
</reference>
<organism evidence="1">
    <name type="scientific">bioreactor metagenome</name>
    <dbReference type="NCBI Taxonomy" id="1076179"/>
    <lineage>
        <taxon>unclassified sequences</taxon>
        <taxon>metagenomes</taxon>
        <taxon>ecological metagenomes</taxon>
    </lineage>
</organism>
<protein>
    <submittedName>
        <fullName evidence="1">Uncharacterized protein</fullName>
    </submittedName>
</protein>
<dbReference type="AlphaFoldDB" id="A0A645FYT8"/>
<name>A0A645FYT8_9ZZZZ</name>